<evidence type="ECO:0000256" key="1">
    <source>
        <dbReference type="SAM" id="Phobius"/>
    </source>
</evidence>
<accession>A0A645DQ62</accession>
<comment type="caution">
    <text evidence="2">The sequence shown here is derived from an EMBL/GenBank/DDBJ whole genome shotgun (WGS) entry which is preliminary data.</text>
</comment>
<keyword evidence="1" id="KW-0812">Transmembrane</keyword>
<organism evidence="2">
    <name type="scientific">bioreactor metagenome</name>
    <dbReference type="NCBI Taxonomy" id="1076179"/>
    <lineage>
        <taxon>unclassified sequences</taxon>
        <taxon>metagenomes</taxon>
        <taxon>ecological metagenomes</taxon>
    </lineage>
</organism>
<keyword evidence="1" id="KW-0472">Membrane</keyword>
<sequence length="67" mass="7407">MFFISKEKTIKIIINPNIITTVNTITAFLLTFILSLYFVSDCSSDRSPTSDDACTKASEVTSLKVVL</sequence>
<dbReference type="AlphaFoldDB" id="A0A645DQ62"/>
<name>A0A645DQ62_9ZZZZ</name>
<reference evidence="2" key="1">
    <citation type="submission" date="2019-08" db="EMBL/GenBank/DDBJ databases">
        <authorList>
            <person name="Kucharzyk K."/>
            <person name="Murdoch R.W."/>
            <person name="Higgins S."/>
            <person name="Loffler F."/>
        </authorList>
    </citation>
    <scope>NUCLEOTIDE SEQUENCE</scope>
</reference>
<protein>
    <submittedName>
        <fullName evidence="2">Uncharacterized protein</fullName>
    </submittedName>
</protein>
<feature type="transmembrane region" description="Helical" evidence="1">
    <location>
        <begin position="12"/>
        <end position="39"/>
    </location>
</feature>
<evidence type="ECO:0000313" key="2">
    <source>
        <dbReference type="EMBL" id="MPM91620.1"/>
    </source>
</evidence>
<gene>
    <name evidence="2" type="ORF">SDC9_138751</name>
</gene>
<keyword evidence="1" id="KW-1133">Transmembrane helix</keyword>
<dbReference type="EMBL" id="VSSQ01038656">
    <property type="protein sequence ID" value="MPM91620.1"/>
    <property type="molecule type" value="Genomic_DNA"/>
</dbReference>
<proteinExistence type="predicted"/>